<dbReference type="GO" id="GO:0016491">
    <property type="term" value="F:oxidoreductase activity"/>
    <property type="evidence" value="ECO:0007669"/>
    <property type="project" value="TreeGrafter"/>
</dbReference>
<sequence length="497" mass="53256">MTPEEENAVEQLEAFQISEKRIALQTLAGLGKVETYSDEIAKLLDDEEAPVRKEAAFTLGKATWSSSKSSQSIARTLASSLQDEDKIVRAEVVRAIASLGKDAVNTVIDRIEKILGKEQEEEPALAVLETFAALGEGARFGSFLNHPSPNVCRVALVETGRSPEARVKFAHTIREQLGHQDTSVRLAAVQASGELGSGCSEAHLEALVALRTTDRQPKVRRAAVQAVGKAGVLGVPFLVHFFHDQDEGVRHFAAETLGGIGGETAAESAAEMVEHEDGPVRMAALMALGRLKGDGRDHSRLIAKHLHDSDFSARLAAIQALSDLNACDEARSVGALCKDDNKGIRQAAVSALAKMGKDGAEEAVRYLDDPDAAVRQAAVRVFSPLHSKLPADLALPHADEVCRKLNDDDWRVRFAAVVALGDLHTGQYATQVAVMCNDDDNQVRRSAVTALVKLGATASHVAAFLRDEDAGVRKEAEIAYADLKANGPDDDNISECD</sequence>
<dbReference type="Gene3D" id="1.25.10.10">
    <property type="entry name" value="Leucine-rich Repeat Variant"/>
    <property type="match status" value="3"/>
</dbReference>
<dbReference type="PROSITE" id="PS50077">
    <property type="entry name" value="HEAT_REPEAT"/>
    <property type="match status" value="1"/>
</dbReference>
<evidence type="ECO:0000256" key="1">
    <source>
        <dbReference type="ARBA" id="ARBA00045876"/>
    </source>
</evidence>
<dbReference type="InterPro" id="IPR021133">
    <property type="entry name" value="HEAT_type_2"/>
</dbReference>
<feature type="repeat" description="HEAT" evidence="2">
    <location>
        <begin position="234"/>
        <end position="272"/>
    </location>
</feature>
<dbReference type="EMBL" id="HBGE01069835">
    <property type="protein sequence ID" value="CAD9165086.1"/>
    <property type="molecule type" value="Transcribed_RNA"/>
</dbReference>
<accession>A0A7S1RF84</accession>
<protein>
    <recommendedName>
        <fullName evidence="4">HEAT repeat domain-containing protein</fullName>
    </recommendedName>
</protein>
<dbReference type="SUPFAM" id="SSF48371">
    <property type="entry name" value="ARM repeat"/>
    <property type="match status" value="2"/>
</dbReference>
<dbReference type="PANTHER" id="PTHR12697:SF5">
    <property type="entry name" value="DEOXYHYPUSINE HYDROXYLASE"/>
    <property type="match status" value="1"/>
</dbReference>
<comment type="function">
    <text evidence="1">Catalyzes the hydroxylation of the N(6)-(4-aminobutyl)-L-lysine intermediate produced by deoxyhypusine synthase/DHPS on a critical lysine of the eukaryotic translation initiation factor 5A/eIF-5A. This is the second step of the post-translational modification of that lysine into an unusual amino acid residue named hypusine. Hypusination is unique to mature eIF-5A factor and is essential for its function.</text>
</comment>
<reference evidence="3" key="1">
    <citation type="submission" date="2021-01" db="EMBL/GenBank/DDBJ databases">
        <authorList>
            <person name="Corre E."/>
            <person name="Pelletier E."/>
            <person name="Niang G."/>
            <person name="Scheremetjew M."/>
            <person name="Finn R."/>
            <person name="Kale V."/>
            <person name="Holt S."/>
            <person name="Cochrane G."/>
            <person name="Meng A."/>
            <person name="Brown T."/>
            <person name="Cohen L."/>
        </authorList>
    </citation>
    <scope>NUCLEOTIDE SEQUENCE</scope>
    <source>
        <strain evidence="3">OF101</strain>
    </source>
</reference>
<dbReference type="InterPro" id="IPR016024">
    <property type="entry name" value="ARM-type_fold"/>
</dbReference>
<dbReference type="InterPro" id="IPR011989">
    <property type="entry name" value="ARM-like"/>
</dbReference>
<organism evidence="3">
    <name type="scientific">Alexandrium catenella</name>
    <name type="common">Red tide dinoflagellate</name>
    <name type="synonym">Gonyaulax catenella</name>
    <dbReference type="NCBI Taxonomy" id="2925"/>
    <lineage>
        <taxon>Eukaryota</taxon>
        <taxon>Sar</taxon>
        <taxon>Alveolata</taxon>
        <taxon>Dinophyceae</taxon>
        <taxon>Gonyaulacales</taxon>
        <taxon>Pyrocystaceae</taxon>
        <taxon>Alexandrium</taxon>
    </lineage>
</organism>
<dbReference type="InterPro" id="IPR004155">
    <property type="entry name" value="PBS_lyase_HEAT"/>
</dbReference>
<name>A0A7S1RF84_ALECA</name>
<proteinExistence type="predicted"/>
<evidence type="ECO:0000256" key="2">
    <source>
        <dbReference type="PROSITE-ProRule" id="PRU00103"/>
    </source>
</evidence>
<dbReference type="AlphaFoldDB" id="A0A7S1RF84"/>
<dbReference type="SMART" id="SM00567">
    <property type="entry name" value="EZ_HEAT"/>
    <property type="match status" value="10"/>
</dbReference>
<evidence type="ECO:0008006" key="4">
    <source>
        <dbReference type="Google" id="ProtNLM"/>
    </source>
</evidence>
<dbReference type="PANTHER" id="PTHR12697">
    <property type="entry name" value="PBS LYASE HEAT-LIKE PROTEIN"/>
    <property type="match status" value="1"/>
</dbReference>
<evidence type="ECO:0000313" key="3">
    <source>
        <dbReference type="EMBL" id="CAD9165086.1"/>
    </source>
</evidence>
<gene>
    <name evidence="3" type="ORF">ACAT0790_LOCUS41852</name>
</gene>
<dbReference type="Pfam" id="PF13646">
    <property type="entry name" value="HEAT_2"/>
    <property type="match status" value="4"/>
</dbReference>